<feature type="domain" description="Helix-turn-helix" evidence="1">
    <location>
        <begin position="16"/>
        <end position="66"/>
    </location>
</feature>
<evidence type="ECO:0000313" key="3">
    <source>
        <dbReference type="Proteomes" id="UP000267250"/>
    </source>
</evidence>
<evidence type="ECO:0000313" key="2">
    <source>
        <dbReference type="EMBL" id="AZR72544.1"/>
    </source>
</evidence>
<dbReference type="KEGG" id="aft:BBF96_03580"/>
<name>A0A3Q9HPG2_9FIRM</name>
<protein>
    <recommendedName>
        <fullName evidence="1">Helix-turn-helix domain-containing protein</fullName>
    </recommendedName>
</protein>
<dbReference type="Pfam" id="PF12728">
    <property type="entry name" value="HTH_17"/>
    <property type="match status" value="1"/>
</dbReference>
<dbReference type="SUPFAM" id="SSF46955">
    <property type="entry name" value="Putative DNA-binding domain"/>
    <property type="match status" value="1"/>
</dbReference>
<dbReference type="EMBL" id="CP016379">
    <property type="protein sequence ID" value="AZR72544.1"/>
    <property type="molecule type" value="Genomic_DNA"/>
</dbReference>
<dbReference type="InterPro" id="IPR041657">
    <property type="entry name" value="HTH_17"/>
</dbReference>
<dbReference type="InterPro" id="IPR009061">
    <property type="entry name" value="DNA-bd_dom_put_sf"/>
</dbReference>
<dbReference type="Proteomes" id="UP000267250">
    <property type="component" value="Chromosome"/>
</dbReference>
<accession>A0A3Q9HPG2</accession>
<organism evidence="2 3">
    <name type="scientific">Anoxybacter fermentans</name>
    <dbReference type="NCBI Taxonomy" id="1323375"/>
    <lineage>
        <taxon>Bacteria</taxon>
        <taxon>Bacillati</taxon>
        <taxon>Bacillota</taxon>
        <taxon>Clostridia</taxon>
        <taxon>Halanaerobiales</taxon>
        <taxon>Anoxybacter</taxon>
    </lineage>
</organism>
<dbReference type="AlphaFoldDB" id="A0A3Q9HPG2"/>
<sequence>MFANDQEYEQFLKENVLSTKDAADFLGITRKGISYLVKEGKLRPFKDQDRVRLFSRREVERYKKERDGV</sequence>
<proteinExistence type="predicted"/>
<reference evidence="2 3" key="1">
    <citation type="submission" date="2016-07" db="EMBL/GenBank/DDBJ databases">
        <title>Genome and transcriptome analysis of iron-reducing fermentative bacteria Anoxybacter fermentans.</title>
        <authorList>
            <person name="Zeng X."/>
            <person name="Shao Z."/>
        </authorList>
    </citation>
    <scope>NUCLEOTIDE SEQUENCE [LARGE SCALE GENOMIC DNA]</scope>
    <source>
        <strain evidence="2 3">DY22613</strain>
    </source>
</reference>
<evidence type="ECO:0000259" key="1">
    <source>
        <dbReference type="Pfam" id="PF12728"/>
    </source>
</evidence>
<dbReference type="RefSeq" id="WP_127015873.1">
    <property type="nucleotide sequence ID" value="NZ_CP016379.1"/>
</dbReference>
<dbReference type="Gene3D" id="1.10.1660.10">
    <property type="match status" value="1"/>
</dbReference>
<keyword evidence="3" id="KW-1185">Reference proteome</keyword>
<dbReference type="OrthoDB" id="1756845at2"/>
<gene>
    <name evidence="2" type="ORF">BBF96_03580</name>
</gene>